<dbReference type="SUPFAM" id="SSF57492">
    <property type="entry name" value="Trefoil"/>
    <property type="match status" value="1"/>
</dbReference>
<dbReference type="Gene3D" id="2.40.20.10">
    <property type="entry name" value="Plasminogen Kringle 4"/>
    <property type="match status" value="1"/>
</dbReference>
<dbReference type="GO" id="GO:0005615">
    <property type="term" value="C:extracellular space"/>
    <property type="evidence" value="ECO:0007669"/>
    <property type="project" value="TreeGrafter"/>
</dbReference>
<feature type="compositionally biased region" description="Polar residues" evidence="3">
    <location>
        <begin position="1"/>
        <end position="18"/>
    </location>
</feature>
<protein>
    <submittedName>
        <fullName evidence="6">PLG protein</fullName>
    </submittedName>
</protein>
<dbReference type="InterPro" id="IPR050759">
    <property type="entry name" value="Serine_protease_kringle"/>
</dbReference>
<gene>
    <name evidence="6" type="primary">PLG</name>
    <name evidence="6" type="ORF">BLAG_LOCUS23081</name>
</gene>
<evidence type="ECO:0000256" key="3">
    <source>
        <dbReference type="SAM" id="MobiDB-lite"/>
    </source>
</evidence>
<dbReference type="Pfam" id="PF00088">
    <property type="entry name" value="Trefoil"/>
    <property type="match status" value="1"/>
</dbReference>
<evidence type="ECO:0000313" key="6">
    <source>
        <dbReference type="EMBL" id="CAH1270921.1"/>
    </source>
</evidence>
<dbReference type="PRINTS" id="PR00018">
    <property type="entry name" value="KRINGLE"/>
</dbReference>
<keyword evidence="2" id="KW-1015">Disulfide bond</keyword>
<dbReference type="InterPro" id="IPR000001">
    <property type="entry name" value="Kringle"/>
</dbReference>
<dbReference type="PANTHER" id="PTHR24261:SF7">
    <property type="entry name" value="KRINGLE DOMAIN-CONTAINING PROTEIN"/>
    <property type="match status" value="1"/>
</dbReference>
<keyword evidence="7" id="KW-1185">Reference proteome</keyword>
<proteinExistence type="predicted"/>
<feature type="domain" description="P-type" evidence="4">
    <location>
        <begin position="189"/>
        <end position="237"/>
    </location>
</feature>
<dbReference type="OrthoDB" id="5917794at2759"/>
<evidence type="ECO:0000256" key="2">
    <source>
        <dbReference type="ARBA" id="ARBA00023157"/>
    </source>
</evidence>
<dbReference type="EMBL" id="OV696693">
    <property type="protein sequence ID" value="CAH1270921.1"/>
    <property type="molecule type" value="Genomic_DNA"/>
</dbReference>
<feature type="region of interest" description="Disordered" evidence="3">
    <location>
        <begin position="1"/>
        <end position="30"/>
    </location>
</feature>
<dbReference type="PANTHER" id="PTHR24261">
    <property type="entry name" value="PLASMINOGEN-RELATED"/>
    <property type="match status" value="1"/>
</dbReference>
<evidence type="ECO:0000256" key="1">
    <source>
        <dbReference type="ARBA" id="ARBA00022572"/>
    </source>
</evidence>
<dbReference type="InterPro" id="IPR000519">
    <property type="entry name" value="P_trefoil_dom"/>
</dbReference>
<organism evidence="6 7">
    <name type="scientific">Branchiostoma lanceolatum</name>
    <name type="common">Common lancelet</name>
    <name type="synonym">Amphioxus lanceolatum</name>
    <dbReference type="NCBI Taxonomy" id="7740"/>
    <lineage>
        <taxon>Eukaryota</taxon>
        <taxon>Metazoa</taxon>
        <taxon>Chordata</taxon>
        <taxon>Cephalochordata</taxon>
        <taxon>Leptocardii</taxon>
        <taxon>Amphioxiformes</taxon>
        <taxon>Branchiostomatidae</taxon>
        <taxon>Branchiostoma</taxon>
    </lineage>
</organism>
<dbReference type="SMART" id="SM00018">
    <property type="entry name" value="PD"/>
    <property type="match status" value="1"/>
</dbReference>
<dbReference type="InterPro" id="IPR017957">
    <property type="entry name" value="P_trefoil_CS"/>
</dbReference>
<dbReference type="Proteomes" id="UP000838412">
    <property type="component" value="Chromosome 8"/>
</dbReference>
<dbReference type="PROSITE" id="PS00025">
    <property type="entry name" value="P_TREFOIL_1"/>
    <property type="match status" value="1"/>
</dbReference>
<accession>A0A8K0F199</accession>
<reference evidence="6" key="1">
    <citation type="submission" date="2022-01" db="EMBL/GenBank/DDBJ databases">
        <authorList>
            <person name="Braso-Vives M."/>
        </authorList>
    </citation>
    <scope>NUCLEOTIDE SEQUENCE</scope>
</reference>
<evidence type="ECO:0000313" key="7">
    <source>
        <dbReference type="Proteomes" id="UP000838412"/>
    </source>
</evidence>
<sequence>MKTTATDTTVFSSSSYQEEVTPKSATGPHMKTTATDTIVFSSSSYQDQDVPKSTTGLHMKTTATDTTVHSSSSYMYKEQDASKSATDQPMKTMDQTEMICLVYPGCVGSPNGADYRGDVSVTRSGKICQHWDANSPHNHYYWTSLFPELEENYCRNPAPDTKYGVWCYTTDPSTEWEYCINPACPKGNRGCLEVEVNERVKCGPENSPTRLGCEAQGCCYNASILKAHWCYFGTDKDRE</sequence>
<dbReference type="InterPro" id="IPR038178">
    <property type="entry name" value="Kringle_sf"/>
</dbReference>
<keyword evidence="1" id="KW-0420">Kringle</keyword>
<dbReference type="GO" id="GO:0005102">
    <property type="term" value="F:signaling receptor binding"/>
    <property type="evidence" value="ECO:0007669"/>
    <property type="project" value="TreeGrafter"/>
</dbReference>
<dbReference type="CDD" id="cd00111">
    <property type="entry name" value="Trefoil"/>
    <property type="match status" value="1"/>
</dbReference>
<dbReference type="SMART" id="SM00130">
    <property type="entry name" value="KR"/>
    <property type="match status" value="1"/>
</dbReference>
<evidence type="ECO:0000259" key="5">
    <source>
        <dbReference type="SMART" id="SM00130"/>
    </source>
</evidence>
<dbReference type="Gene3D" id="4.10.110.10">
    <property type="entry name" value="Spasmolytic Protein, domain 1"/>
    <property type="match status" value="1"/>
</dbReference>
<dbReference type="AlphaFoldDB" id="A0A8K0F199"/>
<name>A0A8K0F199_BRALA</name>
<dbReference type="SUPFAM" id="SSF57440">
    <property type="entry name" value="Kringle-like"/>
    <property type="match status" value="1"/>
</dbReference>
<dbReference type="CDD" id="cd00108">
    <property type="entry name" value="KR"/>
    <property type="match status" value="1"/>
</dbReference>
<dbReference type="InterPro" id="IPR013806">
    <property type="entry name" value="Kringle-like"/>
</dbReference>
<dbReference type="InterPro" id="IPR044913">
    <property type="entry name" value="P_trefoil_dom_sf"/>
</dbReference>
<evidence type="ECO:0000259" key="4">
    <source>
        <dbReference type="SMART" id="SM00018"/>
    </source>
</evidence>
<feature type="domain" description="Kringle" evidence="5">
    <location>
        <begin position="104"/>
        <end position="186"/>
    </location>
</feature>
<dbReference type="Pfam" id="PF00051">
    <property type="entry name" value="Kringle"/>
    <property type="match status" value="1"/>
</dbReference>
<dbReference type="GO" id="GO:0004175">
    <property type="term" value="F:endopeptidase activity"/>
    <property type="evidence" value="ECO:0007669"/>
    <property type="project" value="TreeGrafter"/>
</dbReference>